<dbReference type="OrthoDB" id="9801456at2"/>
<dbReference type="CDD" id="cd03354">
    <property type="entry name" value="LbH_SAT"/>
    <property type="match status" value="1"/>
</dbReference>
<proteinExistence type="predicted"/>
<dbReference type="STRING" id="477680.SAMN05421788_101259"/>
<dbReference type="InterPro" id="IPR045304">
    <property type="entry name" value="LbH_SAT"/>
</dbReference>
<feature type="domain" description="Serine acetyltransferase N-terminal" evidence="5">
    <location>
        <begin position="59"/>
        <end position="125"/>
    </location>
</feature>
<keyword evidence="2" id="KW-0028">Amino-acid biosynthesis</keyword>
<evidence type="ECO:0000313" key="6">
    <source>
        <dbReference type="EMBL" id="SIS62001.1"/>
    </source>
</evidence>
<keyword evidence="7" id="KW-1185">Reference proteome</keyword>
<evidence type="ECO:0000256" key="2">
    <source>
        <dbReference type="ARBA" id="ARBA00022605"/>
    </source>
</evidence>
<dbReference type="GO" id="GO:0005737">
    <property type="term" value="C:cytoplasm"/>
    <property type="evidence" value="ECO:0007669"/>
    <property type="project" value="InterPro"/>
</dbReference>
<dbReference type="RefSeq" id="WP_076374911.1">
    <property type="nucleotide sequence ID" value="NZ_AP017422.1"/>
</dbReference>
<name>A0A173MMC6_9BACT</name>
<protein>
    <recommendedName>
        <fullName evidence="1">Serine acetyltransferase</fullName>
    </recommendedName>
</protein>
<reference evidence="7" key="1">
    <citation type="submission" date="2017-01" db="EMBL/GenBank/DDBJ databases">
        <authorList>
            <person name="Varghese N."/>
            <person name="Submissions S."/>
        </authorList>
    </citation>
    <scope>NUCLEOTIDE SEQUENCE [LARGE SCALE GENOMIC DNA]</scope>
    <source>
        <strain evidence="7">DSM 21054</strain>
    </source>
</reference>
<dbReference type="AlphaFoldDB" id="A0A173MMC6"/>
<gene>
    <name evidence="6" type="ORF">SAMN05421788_101259</name>
</gene>
<evidence type="ECO:0000256" key="1">
    <source>
        <dbReference type="ARBA" id="ARBA00018522"/>
    </source>
</evidence>
<dbReference type="KEGG" id="fln:FLA_4850"/>
<dbReference type="InterPro" id="IPR042122">
    <property type="entry name" value="Ser_AcTrfase_N_sf"/>
</dbReference>
<sequence length="278" mass="30781">MNNYQQLIKELVEKNQGNFAGYPSKQLAAEFADRLFQFLFGYSKKRLNSSQEVENEYRLLKSHLQTLLQEVIHEAAVIEKATEDFFEAIPNIYHVLLEDAHAILRTDPAAKSIEEVLMAYPGFYATAIYRVAHQLLVSDVPVIPRLLTEHAHSQTGIDIHPGAVIGKAFAIDHGTGLVIGETTVIGDHVKIYQGVTLGALSVDKSRANIKRHPTVEDNVIIYSGSTILGGDTIIGRDSIIGGNVFLTYSIPSSSVVYHKSEIKVKDNNPFPEPLNFVI</sequence>
<keyword evidence="4" id="KW-0012">Acyltransferase</keyword>
<evidence type="ECO:0000259" key="5">
    <source>
        <dbReference type="Pfam" id="PF06426"/>
    </source>
</evidence>
<evidence type="ECO:0000256" key="4">
    <source>
        <dbReference type="ARBA" id="ARBA00023315"/>
    </source>
</evidence>
<dbReference type="Gene3D" id="2.160.10.10">
    <property type="entry name" value="Hexapeptide repeat proteins"/>
    <property type="match status" value="1"/>
</dbReference>
<dbReference type="GO" id="GO:0006535">
    <property type="term" value="P:cysteine biosynthetic process from serine"/>
    <property type="evidence" value="ECO:0007669"/>
    <property type="project" value="InterPro"/>
</dbReference>
<dbReference type="Gene3D" id="1.10.3130.10">
    <property type="entry name" value="serine acetyltransferase, domain 1"/>
    <property type="match status" value="1"/>
</dbReference>
<evidence type="ECO:0000256" key="3">
    <source>
        <dbReference type="ARBA" id="ARBA00022679"/>
    </source>
</evidence>
<dbReference type="GO" id="GO:0009001">
    <property type="term" value="F:serine O-acetyltransferase activity"/>
    <property type="evidence" value="ECO:0007669"/>
    <property type="project" value="InterPro"/>
</dbReference>
<dbReference type="InterPro" id="IPR010493">
    <property type="entry name" value="Ser_AcTrfase_N"/>
</dbReference>
<accession>A0A173MMC6</accession>
<dbReference type="PANTHER" id="PTHR42811">
    <property type="entry name" value="SERINE ACETYLTRANSFERASE"/>
    <property type="match status" value="1"/>
</dbReference>
<organism evidence="6 7">
    <name type="scientific">Filimonas lacunae</name>
    <dbReference type="NCBI Taxonomy" id="477680"/>
    <lineage>
        <taxon>Bacteria</taxon>
        <taxon>Pseudomonadati</taxon>
        <taxon>Bacteroidota</taxon>
        <taxon>Chitinophagia</taxon>
        <taxon>Chitinophagales</taxon>
        <taxon>Chitinophagaceae</taxon>
        <taxon>Filimonas</taxon>
    </lineage>
</organism>
<dbReference type="SUPFAM" id="SSF51161">
    <property type="entry name" value="Trimeric LpxA-like enzymes"/>
    <property type="match status" value="1"/>
</dbReference>
<dbReference type="Proteomes" id="UP000186917">
    <property type="component" value="Unassembled WGS sequence"/>
</dbReference>
<keyword evidence="3 6" id="KW-0808">Transferase</keyword>
<dbReference type="UniPathway" id="UPA00136">
    <property type="reaction ID" value="UER00199"/>
</dbReference>
<dbReference type="EMBL" id="FTOR01000001">
    <property type="protein sequence ID" value="SIS62001.1"/>
    <property type="molecule type" value="Genomic_DNA"/>
</dbReference>
<evidence type="ECO:0000313" key="7">
    <source>
        <dbReference type="Proteomes" id="UP000186917"/>
    </source>
</evidence>
<dbReference type="Pfam" id="PF06426">
    <property type="entry name" value="SATase_N"/>
    <property type="match status" value="1"/>
</dbReference>
<dbReference type="InterPro" id="IPR011004">
    <property type="entry name" value="Trimer_LpxA-like_sf"/>
</dbReference>